<organism evidence="1 2">
    <name type="scientific">Nostoc flagelliforme FACHB-838</name>
    <dbReference type="NCBI Taxonomy" id="2692904"/>
    <lineage>
        <taxon>Bacteria</taxon>
        <taxon>Bacillati</taxon>
        <taxon>Cyanobacteriota</taxon>
        <taxon>Cyanophyceae</taxon>
        <taxon>Nostocales</taxon>
        <taxon>Nostocaceae</taxon>
        <taxon>Nostoc</taxon>
    </lineage>
</organism>
<keyword evidence="2" id="KW-1185">Reference proteome</keyword>
<gene>
    <name evidence="1" type="ORF">H6G97_38960</name>
</gene>
<dbReference type="Proteomes" id="UP000623440">
    <property type="component" value="Unassembled WGS sequence"/>
</dbReference>
<sequence>MPNLEPDWFCGQMPVLRECDRHRLMAGTPSQSIKMLTLPTFSVELAASLFFNEI</sequence>
<comment type="caution">
    <text evidence="1">The sequence shown here is derived from an EMBL/GenBank/DDBJ whole genome shotgun (WGS) entry which is preliminary data.</text>
</comment>
<evidence type="ECO:0000313" key="1">
    <source>
        <dbReference type="EMBL" id="MBD2535082.1"/>
    </source>
</evidence>
<proteinExistence type="predicted"/>
<dbReference type="RefSeq" id="WP_190945945.1">
    <property type="nucleotide sequence ID" value="NZ_JACJSI010000231.1"/>
</dbReference>
<reference evidence="1 2" key="1">
    <citation type="journal article" date="2020" name="ISME J.">
        <title>Comparative genomics reveals insights into cyanobacterial evolution and habitat adaptation.</title>
        <authorList>
            <person name="Chen M.Y."/>
            <person name="Teng W.K."/>
            <person name="Zhao L."/>
            <person name="Hu C.X."/>
            <person name="Zhou Y.K."/>
            <person name="Han B.P."/>
            <person name="Song L.R."/>
            <person name="Shu W.S."/>
        </authorList>
    </citation>
    <scope>NUCLEOTIDE SEQUENCE [LARGE SCALE GENOMIC DNA]</scope>
    <source>
        <strain evidence="1 2">FACHB-838</strain>
    </source>
</reference>
<accession>A0ABR8E011</accession>
<name>A0ABR8E011_9NOSO</name>
<evidence type="ECO:0000313" key="2">
    <source>
        <dbReference type="Proteomes" id="UP000623440"/>
    </source>
</evidence>
<dbReference type="EMBL" id="JACJSI010000231">
    <property type="protein sequence ID" value="MBD2535082.1"/>
    <property type="molecule type" value="Genomic_DNA"/>
</dbReference>
<protein>
    <submittedName>
        <fullName evidence="1">Uncharacterized protein</fullName>
    </submittedName>
</protein>